<feature type="compositionally biased region" description="Basic and acidic residues" evidence="1">
    <location>
        <begin position="8"/>
        <end position="23"/>
    </location>
</feature>
<dbReference type="GeneID" id="54410421"/>
<name>A0A6A6ARF8_9PLEO</name>
<gene>
    <name evidence="2" type="ORF">P153DRAFT_380940</name>
</gene>
<evidence type="ECO:0000313" key="3">
    <source>
        <dbReference type="Proteomes" id="UP000799771"/>
    </source>
</evidence>
<feature type="compositionally biased region" description="Low complexity" evidence="1">
    <location>
        <begin position="74"/>
        <end position="83"/>
    </location>
</feature>
<feature type="compositionally biased region" description="Polar residues" evidence="1">
    <location>
        <begin position="433"/>
        <end position="446"/>
    </location>
</feature>
<feature type="region of interest" description="Disordered" evidence="1">
    <location>
        <begin position="205"/>
        <end position="229"/>
    </location>
</feature>
<feature type="compositionally biased region" description="Low complexity" evidence="1">
    <location>
        <begin position="392"/>
        <end position="403"/>
    </location>
</feature>
<feature type="region of interest" description="Disordered" evidence="1">
    <location>
        <begin position="370"/>
        <end position="410"/>
    </location>
</feature>
<protein>
    <submittedName>
        <fullName evidence="2">Uncharacterized protein</fullName>
    </submittedName>
</protein>
<feature type="region of interest" description="Disordered" evidence="1">
    <location>
        <begin position="52"/>
        <end position="83"/>
    </location>
</feature>
<accession>A0A6A6ARF8</accession>
<dbReference type="RefSeq" id="XP_033528145.1">
    <property type="nucleotide sequence ID" value="XM_033669989.1"/>
</dbReference>
<sequence length="553" mass="61619">MSLQHNRSIAERRHDRSEAESKIMHSARSQRVLLHSRASEPVNMDMKALRQLSQDTSLRRQSAKTVSHRRDASSLDSSLSDMSYRSSRDDLVNRYSGSSGSVAFASATRKDNEARSIDLDRIERSHEYAATPSRLRPTSCDTLEASGKITALPRVSLSFVMASRPTSSSSSECAEKNGKLSQNMIDFHTVQEVNHSADTVEALAAGTKSQSDKKMPVRPSTIDGNDISGDFEQFERNTAPVLITECKFMPVCSRSEDRSAQLSLPRTKKETAPKSVPRVRFNSFIEIWQNNQLTTICPAQPRRMRSMRPTLITIDIQQQPLAMEKLMAWFPHAAEEHAAKARREERRAEICAETRARRRAEAMELLQSKGPVTPPFKRSALDNFPSPPQSPSPRRVVNSPRPRLQQVHSPCPTCLPSGRCLAGRKCSNHESPPRQTQSTANSYSLTPTKKPVTRIHLQNQTTSENGKTDSQWDRDMATQLGLGVSLATLESAEAQRHDGLIATSKTHGSVRLTGIIGGNDENESSDRELQKKRTFASLRGFKAWFGESSVKSK</sequence>
<feature type="region of interest" description="Disordered" evidence="1">
    <location>
        <begin position="425"/>
        <end position="446"/>
    </location>
</feature>
<proteinExistence type="predicted"/>
<feature type="region of interest" description="Disordered" evidence="1">
    <location>
        <begin position="1"/>
        <end position="30"/>
    </location>
</feature>
<evidence type="ECO:0000256" key="1">
    <source>
        <dbReference type="SAM" id="MobiDB-lite"/>
    </source>
</evidence>
<reference evidence="2" key="1">
    <citation type="journal article" date="2020" name="Stud. Mycol.">
        <title>101 Dothideomycetes genomes: a test case for predicting lifestyles and emergence of pathogens.</title>
        <authorList>
            <person name="Haridas S."/>
            <person name="Albert R."/>
            <person name="Binder M."/>
            <person name="Bloem J."/>
            <person name="Labutti K."/>
            <person name="Salamov A."/>
            <person name="Andreopoulos B."/>
            <person name="Baker S."/>
            <person name="Barry K."/>
            <person name="Bills G."/>
            <person name="Bluhm B."/>
            <person name="Cannon C."/>
            <person name="Castanera R."/>
            <person name="Culley D."/>
            <person name="Daum C."/>
            <person name="Ezra D."/>
            <person name="Gonzalez J."/>
            <person name="Henrissat B."/>
            <person name="Kuo A."/>
            <person name="Liang C."/>
            <person name="Lipzen A."/>
            <person name="Lutzoni F."/>
            <person name="Magnuson J."/>
            <person name="Mondo S."/>
            <person name="Nolan M."/>
            <person name="Ohm R."/>
            <person name="Pangilinan J."/>
            <person name="Park H.-J."/>
            <person name="Ramirez L."/>
            <person name="Alfaro M."/>
            <person name="Sun H."/>
            <person name="Tritt A."/>
            <person name="Yoshinaga Y."/>
            <person name="Zwiers L.-H."/>
            <person name="Turgeon B."/>
            <person name="Goodwin S."/>
            <person name="Spatafora J."/>
            <person name="Crous P."/>
            <person name="Grigoriev I."/>
        </authorList>
    </citation>
    <scope>NUCLEOTIDE SEQUENCE</scope>
    <source>
        <strain evidence="2">CBS 119687</strain>
    </source>
</reference>
<evidence type="ECO:0000313" key="2">
    <source>
        <dbReference type="EMBL" id="KAF2133758.1"/>
    </source>
</evidence>
<keyword evidence="3" id="KW-1185">Reference proteome</keyword>
<dbReference type="Proteomes" id="UP000799771">
    <property type="component" value="Unassembled WGS sequence"/>
</dbReference>
<organism evidence="2 3">
    <name type="scientific">Dothidotthia symphoricarpi CBS 119687</name>
    <dbReference type="NCBI Taxonomy" id="1392245"/>
    <lineage>
        <taxon>Eukaryota</taxon>
        <taxon>Fungi</taxon>
        <taxon>Dikarya</taxon>
        <taxon>Ascomycota</taxon>
        <taxon>Pezizomycotina</taxon>
        <taxon>Dothideomycetes</taxon>
        <taxon>Pleosporomycetidae</taxon>
        <taxon>Pleosporales</taxon>
        <taxon>Dothidotthiaceae</taxon>
        <taxon>Dothidotthia</taxon>
    </lineage>
</organism>
<dbReference type="AlphaFoldDB" id="A0A6A6ARF8"/>
<feature type="compositionally biased region" description="Polar residues" evidence="1">
    <location>
        <begin position="52"/>
        <end position="65"/>
    </location>
</feature>
<dbReference type="EMBL" id="ML977498">
    <property type="protein sequence ID" value="KAF2133758.1"/>
    <property type="molecule type" value="Genomic_DNA"/>
</dbReference>